<evidence type="ECO:0000313" key="3">
    <source>
        <dbReference type="Proteomes" id="UP000002027"/>
    </source>
</evidence>
<dbReference type="SUPFAM" id="SSF46785">
    <property type="entry name" value="Winged helix' DNA-binding domain"/>
    <property type="match status" value="1"/>
</dbReference>
<evidence type="ECO:0000256" key="1">
    <source>
        <dbReference type="SAM" id="MobiDB-lite"/>
    </source>
</evidence>
<organism evidence="2 3">
    <name type="scientific">Sphaerobacter thermophilus (strain ATCC 49802 / DSM 20745 / KCCM 41009 / NCIMB 13125 / S 6022)</name>
    <dbReference type="NCBI Taxonomy" id="479434"/>
    <lineage>
        <taxon>Bacteria</taxon>
        <taxon>Pseudomonadati</taxon>
        <taxon>Thermomicrobiota</taxon>
        <taxon>Thermomicrobia</taxon>
        <taxon>Sphaerobacterales</taxon>
        <taxon>Sphaerobacterineae</taxon>
        <taxon>Sphaerobacteraceae</taxon>
        <taxon>Sphaerobacter</taxon>
    </lineage>
</organism>
<gene>
    <name evidence="2" type="ordered locus">Sthe_2119</name>
</gene>
<sequence>MATDRPSRTQRHSSRHAGTPEPPLGTQAPRGATRRKILTTLKKSDGLTADQLAALLGITAMAVRKHLTALERDGLVESTAVRRPVGRPAHVYRLSSLADDFFPKQYDLVITDLLADLVQIDGEQKVDLLLSRRAERTRDYLAQRLQPATTLAERVAALAAGMDDLGYLASFEQVDEDTFLLKQYNCTISRVAACFPCACRYEAEIYRELLNADVERATHIVAGDHMCCYVIRAHEASTNPDGRR</sequence>
<dbReference type="HOGENOM" id="CLU_078469_2_1_0"/>
<dbReference type="OrthoDB" id="155998at2"/>
<dbReference type="PANTHER" id="PTHR38600:SF2">
    <property type="entry name" value="SLL0088 PROTEIN"/>
    <property type="match status" value="1"/>
</dbReference>
<name>D1C5Z4_SPHTD</name>
<protein>
    <submittedName>
        <fullName evidence="2">Putative transcriptional regulator</fullName>
    </submittedName>
</protein>
<dbReference type="EMBL" id="CP001823">
    <property type="protein sequence ID" value="ACZ39546.1"/>
    <property type="molecule type" value="Genomic_DNA"/>
</dbReference>
<dbReference type="InterPro" id="IPR036388">
    <property type="entry name" value="WH-like_DNA-bd_sf"/>
</dbReference>
<evidence type="ECO:0000313" key="2">
    <source>
        <dbReference type="EMBL" id="ACZ39546.1"/>
    </source>
</evidence>
<dbReference type="Pfam" id="PF13412">
    <property type="entry name" value="HTH_24"/>
    <property type="match status" value="1"/>
</dbReference>
<dbReference type="InterPro" id="IPR036390">
    <property type="entry name" value="WH_DNA-bd_sf"/>
</dbReference>
<dbReference type="Gene3D" id="1.10.10.10">
    <property type="entry name" value="Winged helix-like DNA-binding domain superfamily/Winged helix DNA-binding domain"/>
    <property type="match status" value="1"/>
</dbReference>
<dbReference type="RefSeq" id="WP_012872592.1">
    <property type="nucleotide sequence ID" value="NC_013523.1"/>
</dbReference>
<dbReference type="eggNOG" id="COG2345">
    <property type="taxonomic scope" value="Bacteria"/>
</dbReference>
<dbReference type="GO" id="GO:0006355">
    <property type="term" value="P:regulation of DNA-templated transcription"/>
    <property type="evidence" value="ECO:0007669"/>
    <property type="project" value="UniProtKB-ARBA"/>
</dbReference>
<dbReference type="KEGG" id="sti:Sthe_2119"/>
<keyword evidence="3" id="KW-1185">Reference proteome</keyword>
<dbReference type="InParanoid" id="D1C5Z4"/>
<dbReference type="CDD" id="cd00090">
    <property type="entry name" value="HTH_ARSR"/>
    <property type="match status" value="1"/>
</dbReference>
<dbReference type="STRING" id="479434.Sthe_2119"/>
<dbReference type="PANTHER" id="PTHR38600">
    <property type="entry name" value="TRANSCRIPTIONAL REGULATORY PROTEIN"/>
    <property type="match status" value="1"/>
</dbReference>
<dbReference type="InterPro" id="IPR011991">
    <property type="entry name" value="ArsR-like_HTH"/>
</dbReference>
<reference evidence="3" key="1">
    <citation type="submission" date="2009-11" db="EMBL/GenBank/DDBJ databases">
        <title>The complete chromosome 1 of Sphaerobacter thermophilus DSM 20745.</title>
        <authorList>
            <person name="Lucas S."/>
            <person name="Copeland A."/>
            <person name="Lapidus A."/>
            <person name="Glavina del Rio T."/>
            <person name="Dalin E."/>
            <person name="Tice H."/>
            <person name="Bruce D."/>
            <person name="Goodwin L."/>
            <person name="Pitluck S."/>
            <person name="Kyrpides N."/>
            <person name="Mavromatis K."/>
            <person name="Ivanova N."/>
            <person name="Mikhailova N."/>
            <person name="LaButti K.M."/>
            <person name="Clum A."/>
            <person name="Sun H.I."/>
            <person name="Brettin T."/>
            <person name="Detter J.C."/>
            <person name="Han C."/>
            <person name="Larimer F."/>
            <person name="Land M."/>
            <person name="Hauser L."/>
            <person name="Markowitz V."/>
            <person name="Cheng J.F."/>
            <person name="Hugenholtz P."/>
            <person name="Woyke T."/>
            <person name="Wu D."/>
            <person name="Steenblock K."/>
            <person name="Schneider S."/>
            <person name="Pukall R."/>
            <person name="Goeker M."/>
            <person name="Klenk H.P."/>
            <person name="Eisen J.A."/>
        </authorList>
    </citation>
    <scope>NUCLEOTIDE SEQUENCE [LARGE SCALE GENOMIC DNA]</scope>
    <source>
        <strain evidence="3">ATCC 49802 / DSM 20745 / S 6022</strain>
    </source>
</reference>
<proteinExistence type="predicted"/>
<dbReference type="AlphaFoldDB" id="D1C5Z4"/>
<feature type="region of interest" description="Disordered" evidence="1">
    <location>
        <begin position="1"/>
        <end position="32"/>
    </location>
</feature>
<dbReference type="Proteomes" id="UP000002027">
    <property type="component" value="Chromosome 1"/>
</dbReference>
<accession>D1C5Z4</accession>
<reference evidence="2 3" key="2">
    <citation type="journal article" date="2010" name="Stand. Genomic Sci.">
        <title>Complete genome sequence of Desulfohalobium retbaense type strain (HR(100)).</title>
        <authorList>
            <person name="Spring S."/>
            <person name="Nolan M."/>
            <person name="Lapidus A."/>
            <person name="Glavina Del Rio T."/>
            <person name="Copeland A."/>
            <person name="Tice H."/>
            <person name="Cheng J.F."/>
            <person name="Lucas S."/>
            <person name="Land M."/>
            <person name="Chen F."/>
            <person name="Bruce D."/>
            <person name="Goodwin L."/>
            <person name="Pitluck S."/>
            <person name="Ivanova N."/>
            <person name="Mavromatis K."/>
            <person name="Mikhailova N."/>
            <person name="Pati A."/>
            <person name="Chen A."/>
            <person name="Palaniappan K."/>
            <person name="Hauser L."/>
            <person name="Chang Y.J."/>
            <person name="Jeffries C.D."/>
            <person name="Munk C."/>
            <person name="Kiss H."/>
            <person name="Chain P."/>
            <person name="Han C."/>
            <person name="Brettin T."/>
            <person name="Detter J.C."/>
            <person name="Schuler E."/>
            <person name="Goker M."/>
            <person name="Rohde M."/>
            <person name="Bristow J."/>
            <person name="Eisen J.A."/>
            <person name="Markowitz V."/>
            <person name="Hugenholtz P."/>
            <person name="Kyrpides N.C."/>
            <person name="Klenk H.P."/>
        </authorList>
    </citation>
    <scope>NUCLEOTIDE SEQUENCE [LARGE SCALE GENOMIC DNA]</scope>
    <source>
        <strain evidence="3">ATCC 49802 / DSM 20745 / S 6022</strain>
    </source>
</reference>